<accession>A0AAW0I0Y4</accession>
<feature type="non-terminal residue" evidence="1">
    <location>
        <position position="210"/>
    </location>
</feature>
<feature type="non-terminal residue" evidence="1">
    <location>
        <position position="1"/>
    </location>
</feature>
<organism evidence="1 2">
    <name type="scientific">Myodes glareolus</name>
    <name type="common">Bank vole</name>
    <name type="synonym">Clethrionomys glareolus</name>
    <dbReference type="NCBI Taxonomy" id="447135"/>
    <lineage>
        <taxon>Eukaryota</taxon>
        <taxon>Metazoa</taxon>
        <taxon>Chordata</taxon>
        <taxon>Craniata</taxon>
        <taxon>Vertebrata</taxon>
        <taxon>Euteleostomi</taxon>
        <taxon>Mammalia</taxon>
        <taxon>Eutheria</taxon>
        <taxon>Euarchontoglires</taxon>
        <taxon>Glires</taxon>
        <taxon>Rodentia</taxon>
        <taxon>Myomorpha</taxon>
        <taxon>Muroidea</taxon>
        <taxon>Cricetidae</taxon>
        <taxon>Arvicolinae</taxon>
        <taxon>Myodes</taxon>
    </lineage>
</organism>
<proteinExistence type="predicted"/>
<evidence type="ECO:0000313" key="2">
    <source>
        <dbReference type="Proteomes" id="UP001488838"/>
    </source>
</evidence>
<dbReference type="AlphaFoldDB" id="A0AAW0I0Y4"/>
<evidence type="ECO:0000313" key="1">
    <source>
        <dbReference type="EMBL" id="KAK7808151.1"/>
    </source>
</evidence>
<name>A0AAW0I0Y4_MYOGA</name>
<reference evidence="1 2" key="1">
    <citation type="journal article" date="2023" name="bioRxiv">
        <title>Conserved and derived expression patterns and positive selection on dental genes reveal complex evolutionary context of ever-growing rodent molars.</title>
        <authorList>
            <person name="Calamari Z.T."/>
            <person name="Song A."/>
            <person name="Cohen E."/>
            <person name="Akter M."/>
            <person name="Roy R.D."/>
            <person name="Hallikas O."/>
            <person name="Christensen M.M."/>
            <person name="Li P."/>
            <person name="Marangoni P."/>
            <person name="Jernvall J."/>
            <person name="Klein O.D."/>
        </authorList>
    </citation>
    <scope>NUCLEOTIDE SEQUENCE [LARGE SCALE GENOMIC DNA]</scope>
    <source>
        <strain evidence="1">V071</strain>
    </source>
</reference>
<keyword evidence="2" id="KW-1185">Reference proteome</keyword>
<dbReference type="EMBL" id="JBBHLL010000246">
    <property type="protein sequence ID" value="KAK7808151.1"/>
    <property type="molecule type" value="Genomic_DNA"/>
</dbReference>
<protein>
    <submittedName>
        <fullName evidence="1">Uncharacterized protein</fullName>
    </submittedName>
</protein>
<comment type="caution">
    <text evidence="1">The sequence shown here is derived from an EMBL/GenBank/DDBJ whole genome shotgun (WGS) entry which is preliminary data.</text>
</comment>
<gene>
    <name evidence="1" type="ORF">U0070_024840</name>
</gene>
<sequence length="210" mass="24699">WPLLPRREPRREAAFTLEDKGDLFAKKYKLIQEDGCKIHNLVEENRKLFRADPSLDSWKIYVEFIDDIVVEGFFQAILHDLDFFLMNTERQLKPAPFFQAQMFLMPPEIVFKPPLERESGDGFYDLVEEMLCGSFRMSAQMERVAAHLGIANYQVFSQEPNWDNEKMPVRNDMDNMLGLAEVRQEIMNRVADVTNKVLEFRSSLETYSYL</sequence>
<dbReference type="Proteomes" id="UP001488838">
    <property type="component" value="Unassembled WGS sequence"/>
</dbReference>